<dbReference type="PANTHER" id="PTHR10815:SF13">
    <property type="entry name" value="METHYLATED-DNA--PROTEIN-CYSTEINE METHYLTRANSFERASE"/>
    <property type="match status" value="1"/>
</dbReference>
<evidence type="ECO:0000259" key="9">
    <source>
        <dbReference type="Pfam" id="PF01035"/>
    </source>
</evidence>
<evidence type="ECO:0000256" key="7">
    <source>
        <dbReference type="ARBA" id="ARBA00023204"/>
    </source>
</evidence>
<evidence type="ECO:0000256" key="4">
    <source>
        <dbReference type="ARBA" id="ARBA00022603"/>
    </source>
</evidence>
<dbReference type="GO" id="GO:0003908">
    <property type="term" value="F:methylated-DNA-[protein]-cysteine S-methyltransferase activity"/>
    <property type="evidence" value="ECO:0007669"/>
    <property type="project" value="UniProtKB-EC"/>
</dbReference>
<comment type="caution">
    <text evidence="10">The sequence shown here is derived from an EMBL/GenBank/DDBJ whole genome shotgun (WGS) entry which is preliminary data.</text>
</comment>
<evidence type="ECO:0000313" key="11">
    <source>
        <dbReference type="Proteomes" id="UP000178885"/>
    </source>
</evidence>
<dbReference type="PANTHER" id="PTHR10815">
    <property type="entry name" value="METHYLATED-DNA--PROTEIN-CYSTEINE METHYLTRANSFERASE"/>
    <property type="match status" value="1"/>
</dbReference>
<dbReference type="Pfam" id="PF01035">
    <property type="entry name" value="DNA_binding_1"/>
    <property type="match status" value="1"/>
</dbReference>
<dbReference type="InterPro" id="IPR036388">
    <property type="entry name" value="WH-like_DNA-bd_sf"/>
</dbReference>
<dbReference type="EC" id="2.1.1.63" evidence="3"/>
<dbReference type="CDD" id="cd06445">
    <property type="entry name" value="ATase"/>
    <property type="match status" value="1"/>
</dbReference>
<feature type="domain" description="Methylated-DNA-[protein]-cysteine S-methyltransferase DNA binding" evidence="9">
    <location>
        <begin position="76"/>
        <end position="156"/>
    </location>
</feature>
<dbReference type="InterPro" id="IPR036631">
    <property type="entry name" value="MGMT_N_sf"/>
</dbReference>
<gene>
    <name evidence="10" type="ORF">A2151_07820</name>
</gene>
<dbReference type="PROSITE" id="PS00374">
    <property type="entry name" value="MGMT"/>
    <property type="match status" value="1"/>
</dbReference>
<protein>
    <recommendedName>
        <fullName evidence="3">methylated-DNA--[protein]-cysteine S-methyltransferase</fullName>
        <ecNumber evidence="3">2.1.1.63</ecNumber>
    </recommendedName>
</protein>
<dbReference type="GO" id="GO:0032259">
    <property type="term" value="P:methylation"/>
    <property type="evidence" value="ECO:0007669"/>
    <property type="project" value="UniProtKB-KW"/>
</dbReference>
<reference evidence="10 11" key="1">
    <citation type="journal article" date="2016" name="Nat. Commun.">
        <title>Thousands of microbial genomes shed light on interconnected biogeochemical processes in an aquifer system.</title>
        <authorList>
            <person name="Anantharaman K."/>
            <person name="Brown C.T."/>
            <person name="Hug L.A."/>
            <person name="Sharon I."/>
            <person name="Castelle C.J."/>
            <person name="Probst A.J."/>
            <person name="Thomas B.C."/>
            <person name="Singh A."/>
            <person name="Wilkins M.J."/>
            <person name="Karaoz U."/>
            <person name="Brodie E.L."/>
            <person name="Williams K.H."/>
            <person name="Hubbard S.S."/>
            <person name="Banfield J.F."/>
        </authorList>
    </citation>
    <scope>NUCLEOTIDE SEQUENCE [LARGE SCALE GENOMIC DNA]</scope>
</reference>
<dbReference type="SUPFAM" id="SSF53155">
    <property type="entry name" value="Methylated DNA-protein cysteine methyltransferase domain"/>
    <property type="match status" value="1"/>
</dbReference>
<evidence type="ECO:0000256" key="5">
    <source>
        <dbReference type="ARBA" id="ARBA00022679"/>
    </source>
</evidence>
<evidence type="ECO:0000256" key="8">
    <source>
        <dbReference type="ARBA" id="ARBA00049348"/>
    </source>
</evidence>
<dbReference type="NCBIfam" id="TIGR00589">
    <property type="entry name" value="ogt"/>
    <property type="match status" value="1"/>
</dbReference>
<dbReference type="InterPro" id="IPR001497">
    <property type="entry name" value="MethylDNA_cys_MeTrfase_AS"/>
</dbReference>
<accession>A0A1F6TVI5</accession>
<dbReference type="InterPro" id="IPR014048">
    <property type="entry name" value="MethylDNA_cys_MeTrfase_DNA-bd"/>
</dbReference>
<keyword evidence="7" id="KW-0234">DNA repair</keyword>
<comment type="catalytic activity">
    <reaction evidence="8">
        <text>a 6-O-methyl-2'-deoxyguanosine in DNA + L-cysteinyl-[protein] = S-methyl-L-cysteinyl-[protein] + a 2'-deoxyguanosine in DNA</text>
        <dbReference type="Rhea" id="RHEA:24000"/>
        <dbReference type="Rhea" id="RHEA-COMP:10131"/>
        <dbReference type="Rhea" id="RHEA-COMP:10132"/>
        <dbReference type="Rhea" id="RHEA-COMP:11367"/>
        <dbReference type="Rhea" id="RHEA-COMP:11368"/>
        <dbReference type="ChEBI" id="CHEBI:29950"/>
        <dbReference type="ChEBI" id="CHEBI:82612"/>
        <dbReference type="ChEBI" id="CHEBI:85445"/>
        <dbReference type="ChEBI" id="CHEBI:85448"/>
        <dbReference type="EC" id="2.1.1.63"/>
    </reaction>
</comment>
<name>A0A1F6TVI5_9PROT</name>
<dbReference type="AlphaFoldDB" id="A0A1F6TVI5"/>
<evidence type="ECO:0000256" key="2">
    <source>
        <dbReference type="ARBA" id="ARBA00008711"/>
    </source>
</evidence>
<evidence type="ECO:0000256" key="3">
    <source>
        <dbReference type="ARBA" id="ARBA00011918"/>
    </source>
</evidence>
<organism evidence="10 11">
    <name type="scientific">Candidatus Muproteobacteria bacterium RBG_16_65_34</name>
    <dbReference type="NCBI Taxonomy" id="1817760"/>
    <lineage>
        <taxon>Bacteria</taxon>
        <taxon>Pseudomonadati</taxon>
        <taxon>Pseudomonadota</taxon>
        <taxon>Candidatus Muproteobacteria</taxon>
    </lineage>
</organism>
<evidence type="ECO:0000313" key="10">
    <source>
        <dbReference type="EMBL" id="OGI49154.1"/>
    </source>
</evidence>
<evidence type="ECO:0000256" key="6">
    <source>
        <dbReference type="ARBA" id="ARBA00022763"/>
    </source>
</evidence>
<keyword evidence="6" id="KW-0227">DNA damage</keyword>
<dbReference type="InterPro" id="IPR036217">
    <property type="entry name" value="MethylDNA_cys_MeTrfase_DNAb"/>
</dbReference>
<dbReference type="FunFam" id="1.10.10.10:FF:000214">
    <property type="entry name" value="Methylated-DNA--protein-cysteine methyltransferase"/>
    <property type="match status" value="1"/>
</dbReference>
<keyword evidence="5" id="KW-0808">Transferase</keyword>
<sequence length="158" mass="17223">MARPERPDAVIAAPFGRLGIRLRGGAIADIDFLPAATRLVPPRTEAVRAVCARLRAYFADPKAAFDIALAPEGTRFQRRVWRALRRIPPGKVLSYGELARTLKTGARAVGNACRANPILIVVPCHRVVAKNGAGGFMGRRAGKALRLKRWLLEHERGG</sequence>
<dbReference type="GO" id="GO:0006281">
    <property type="term" value="P:DNA repair"/>
    <property type="evidence" value="ECO:0007669"/>
    <property type="project" value="UniProtKB-KW"/>
</dbReference>
<keyword evidence="4" id="KW-0489">Methyltransferase</keyword>
<comment type="similarity">
    <text evidence="2">Belongs to the MGMT family.</text>
</comment>
<dbReference type="Proteomes" id="UP000178885">
    <property type="component" value="Unassembled WGS sequence"/>
</dbReference>
<dbReference type="STRING" id="1817760.A2151_07820"/>
<proteinExistence type="inferred from homology"/>
<dbReference type="SUPFAM" id="SSF46767">
    <property type="entry name" value="Methylated DNA-protein cysteine methyltransferase, C-terminal domain"/>
    <property type="match status" value="1"/>
</dbReference>
<evidence type="ECO:0000256" key="1">
    <source>
        <dbReference type="ARBA" id="ARBA00001286"/>
    </source>
</evidence>
<dbReference type="Gene3D" id="1.10.10.10">
    <property type="entry name" value="Winged helix-like DNA-binding domain superfamily/Winged helix DNA-binding domain"/>
    <property type="match status" value="1"/>
</dbReference>
<comment type="catalytic activity">
    <reaction evidence="1">
        <text>a 4-O-methyl-thymidine in DNA + L-cysteinyl-[protein] = a thymidine in DNA + S-methyl-L-cysteinyl-[protein]</text>
        <dbReference type="Rhea" id="RHEA:53428"/>
        <dbReference type="Rhea" id="RHEA-COMP:10131"/>
        <dbReference type="Rhea" id="RHEA-COMP:10132"/>
        <dbReference type="Rhea" id="RHEA-COMP:13555"/>
        <dbReference type="Rhea" id="RHEA-COMP:13556"/>
        <dbReference type="ChEBI" id="CHEBI:29950"/>
        <dbReference type="ChEBI" id="CHEBI:82612"/>
        <dbReference type="ChEBI" id="CHEBI:137386"/>
        <dbReference type="ChEBI" id="CHEBI:137387"/>
        <dbReference type="EC" id="2.1.1.63"/>
    </reaction>
</comment>
<dbReference type="EMBL" id="MFSU01000005">
    <property type="protein sequence ID" value="OGI49154.1"/>
    <property type="molecule type" value="Genomic_DNA"/>
</dbReference>